<evidence type="ECO:0000256" key="1">
    <source>
        <dbReference type="SAM" id="MobiDB-lite"/>
    </source>
</evidence>
<dbReference type="AlphaFoldDB" id="A0A6A5XW38"/>
<organism evidence="4 5">
    <name type="scientific">Aaosphaeria arxii CBS 175.79</name>
    <dbReference type="NCBI Taxonomy" id="1450172"/>
    <lineage>
        <taxon>Eukaryota</taxon>
        <taxon>Fungi</taxon>
        <taxon>Dikarya</taxon>
        <taxon>Ascomycota</taxon>
        <taxon>Pezizomycotina</taxon>
        <taxon>Dothideomycetes</taxon>
        <taxon>Pleosporomycetidae</taxon>
        <taxon>Pleosporales</taxon>
        <taxon>Pleosporales incertae sedis</taxon>
        <taxon>Aaosphaeria</taxon>
    </lineage>
</organism>
<keyword evidence="2" id="KW-0812">Transmembrane</keyword>
<accession>A0A6A5XW38</accession>
<evidence type="ECO:0000256" key="2">
    <source>
        <dbReference type="SAM" id="Phobius"/>
    </source>
</evidence>
<gene>
    <name evidence="4" type="ORF">BU24DRAFT_419970</name>
</gene>
<proteinExistence type="predicted"/>
<keyword evidence="2" id="KW-1133">Transmembrane helix</keyword>
<evidence type="ECO:0000259" key="3">
    <source>
        <dbReference type="Pfam" id="PF18204"/>
    </source>
</evidence>
<evidence type="ECO:0000313" key="5">
    <source>
        <dbReference type="Proteomes" id="UP000799778"/>
    </source>
</evidence>
<dbReference type="InterPro" id="IPR026371">
    <property type="entry name" value="PGF_CTERM"/>
</dbReference>
<reference evidence="4" key="1">
    <citation type="journal article" date="2020" name="Stud. Mycol.">
        <title>101 Dothideomycetes genomes: a test case for predicting lifestyles and emergence of pathogens.</title>
        <authorList>
            <person name="Haridas S."/>
            <person name="Albert R."/>
            <person name="Binder M."/>
            <person name="Bloem J."/>
            <person name="Labutti K."/>
            <person name="Salamov A."/>
            <person name="Andreopoulos B."/>
            <person name="Baker S."/>
            <person name="Barry K."/>
            <person name="Bills G."/>
            <person name="Bluhm B."/>
            <person name="Cannon C."/>
            <person name="Castanera R."/>
            <person name="Culley D."/>
            <person name="Daum C."/>
            <person name="Ezra D."/>
            <person name="Gonzalez J."/>
            <person name="Henrissat B."/>
            <person name="Kuo A."/>
            <person name="Liang C."/>
            <person name="Lipzen A."/>
            <person name="Lutzoni F."/>
            <person name="Magnuson J."/>
            <person name="Mondo S."/>
            <person name="Nolan M."/>
            <person name="Ohm R."/>
            <person name="Pangilinan J."/>
            <person name="Park H.-J."/>
            <person name="Ramirez L."/>
            <person name="Alfaro M."/>
            <person name="Sun H."/>
            <person name="Tritt A."/>
            <person name="Yoshinaga Y."/>
            <person name="Zwiers L.-H."/>
            <person name="Turgeon B."/>
            <person name="Goodwin S."/>
            <person name="Spatafora J."/>
            <person name="Crous P."/>
            <person name="Grigoriev I."/>
        </authorList>
    </citation>
    <scope>NUCLEOTIDE SEQUENCE</scope>
    <source>
        <strain evidence="4">CBS 175.79</strain>
    </source>
</reference>
<keyword evidence="2" id="KW-0472">Membrane</keyword>
<feature type="region of interest" description="Disordered" evidence="1">
    <location>
        <begin position="1"/>
        <end position="25"/>
    </location>
</feature>
<feature type="compositionally biased region" description="Polar residues" evidence="1">
    <location>
        <begin position="1"/>
        <end position="15"/>
    </location>
</feature>
<dbReference type="Pfam" id="PF18204">
    <property type="entry name" value="PGF-CTERM"/>
    <property type="match status" value="1"/>
</dbReference>
<evidence type="ECO:0000313" key="4">
    <source>
        <dbReference type="EMBL" id="KAF2016921.1"/>
    </source>
</evidence>
<dbReference type="Proteomes" id="UP000799778">
    <property type="component" value="Unassembled WGS sequence"/>
</dbReference>
<sequence length="97" mass="10649">MLPETASSLYPSESAPSIGVPPPKGSRTAAMVGLVVGIVFAVFGLFGVGWFLLRRRQVYGERERSRSRTGSESKFRRWFVDTTIVQTNTNVRAGGSR</sequence>
<keyword evidence="5" id="KW-1185">Reference proteome</keyword>
<feature type="transmembrane region" description="Helical" evidence="2">
    <location>
        <begin position="29"/>
        <end position="53"/>
    </location>
</feature>
<protein>
    <recommendedName>
        <fullName evidence="3">PGF-CTERM archaeal protein-sorting signal domain-containing protein</fullName>
    </recommendedName>
</protein>
<feature type="domain" description="PGF-CTERM archaeal protein-sorting signal" evidence="3">
    <location>
        <begin position="37"/>
        <end position="56"/>
    </location>
</feature>
<dbReference type="RefSeq" id="XP_033385260.1">
    <property type="nucleotide sequence ID" value="XM_033527348.1"/>
</dbReference>
<dbReference type="EMBL" id="ML978068">
    <property type="protein sequence ID" value="KAF2016921.1"/>
    <property type="molecule type" value="Genomic_DNA"/>
</dbReference>
<dbReference type="GeneID" id="54284745"/>
<name>A0A6A5XW38_9PLEO</name>